<dbReference type="InterPro" id="IPR011991">
    <property type="entry name" value="ArsR-like_HTH"/>
</dbReference>
<dbReference type="InterPro" id="IPR001845">
    <property type="entry name" value="HTH_ArsR_DNA-bd_dom"/>
</dbReference>
<keyword evidence="2" id="KW-0238">DNA-binding</keyword>
<comment type="caution">
    <text evidence="5">The sequence shown here is derived from an EMBL/GenBank/DDBJ whole genome shotgun (WGS) entry which is preliminary data.</text>
</comment>
<keyword evidence="6" id="KW-1185">Reference proteome</keyword>
<dbReference type="InterPro" id="IPR036388">
    <property type="entry name" value="WH-like_DNA-bd_sf"/>
</dbReference>
<dbReference type="PANTHER" id="PTHR43132">
    <property type="entry name" value="ARSENICAL RESISTANCE OPERON REPRESSOR ARSR-RELATED"/>
    <property type="match status" value="1"/>
</dbReference>
<gene>
    <name evidence="5" type="ORF">GCM10009681_01060</name>
</gene>
<evidence type="ECO:0000313" key="5">
    <source>
        <dbReference type="EMBL" id="GAA1734666.1"/>
    </source>
</evidence>
<reference evidence="6" key="1">
    <citation type="journal article" date="2019" name="Int. J. Syst. Evol. Microbiol.">
        <title>The Global Catalogue of Microorganisms (GCM) 10K type strain sequencing project: providing services to taxonomists for standard genome sequencing and annotation.</title>
        <authorList>
            <consortium name="The Broad Institute Genomics Platform"/>
            <consortium name="The Broad Institute Genome Sequencing Center for Infectious Disease"/>
            <person name="Wu L."/>
            <person name="Ma J."/>
        </authorList>
    </citation>
    <scope>NUCLEOTIDE SEQUENCE [LARGE SCALE GENOMIC DNA]</scope>
    <source>
        <strain evidence="6">JCM 13249</strain>
    </source>
</reference>
<organism evidence="5 6">
    <name type="scientific">Luedemannella helvata</name>
    <dbReference type="NCBI Taxonomy" id="349315"/>
    <lineage>
        <taxon>Bacteria</taxon>
        <taxon>Bacillati</taxon>
        <taxon>Actinomycetota</taxon>
        <taxon>Actinomycetes</taxon>
        <taxon>Micromonosporales</taxon>
        <taxon>Micromonosporaceae</taxon>
        <taxon>Luedemannella</taxon>
    </lineage>
</organism>
<evidence type="ECO:0000313" key="6">
    <source>
        <dbReference type="Proteomes" id="UP001500655"/>
    </source>
</evidence>
<dbReference type="SUPFAM" id="SSF46785">
    <property type="entry name" value="Winged helix' DNA-binding domain"/>
    <property type="match status" value="1"/>
</dbReference>
<dbReference type="InterPro" id="IPR036390">
    <property type="entry name" value="WH_DNA-bd_sf"/>
</dbReference>
<keyword evidence="1" id="KW-0805">Transcription regulation</keyword>
<dbReference type="InterPro" id="IPR051011">
    <property type="entry name" value="Metal_resp_trans_reg"/>
</dbReference>
<dbReference type="CDD" id="cd00090">
    <property type="entry name" value="HTH_ARSR"/>
    <property type="match status" value="1"/>
</dbReference>
<dbReference type="Proteomes" id="UP001500655">
    <property type="component" value="Unassembled WGS sequence"/>
</dbReference>
<evidence type="ECO:0000256" key="1">
    <source>
        <dbReference type="ARBA" id="ARBA00023015"/>
    </source>
</evidence>
<feature type="domain" description="HTH arsR-type" evidence="4">
    <location>
        <begin position="5"/>
        <end position="89"/>
    </location>
</feature>
<protein>
    <recommendedName>
        <fullName evidence="4">HTH arsR-type domain-containing protein</fullName>
    </recommendedName>
</protein>
<dbReference type="Pfam" id="PF12840">
    <property type="entry name" value="HTH_20"/>
    <property type="match status" value="1"/>
</dbReference>
<keyword evidence="3" id="KW-0804">Transcription</keyword>
<accession>A0ABP4VT31</accession>
<sequence length="161" mass="17665">MEPFEVGSAAQYSALGHPLRLRLLLALGAKPATISQLAAELGTRKGNVAHHLGVLREAGLVVLGGTRQVRGGTEQYYERVAEKLRLGGEDDARRELTVRLLSEEIRQAEPDPFLVLRRVRLTREQARRLTATLGELVEGLEPAADEEPRFSVLVGVLGPRE</sequence>
<evidence type="ECO:0000256" key="3">
    <source>
        <dbReference type="ARBA" id="ARBA00023163"/>
    </source>
</evidence>
<dbReference type="SMART" id="SM00418">
    <property type="entry name" value="HTH_ARSR"/>
    <property type="match status" value="1"/>
</dbReference>
<dbReference type="Gene3D" id="1.10.10.10">
    <property type="entry name" value="Winged helix-like DNA-binding domain superfamily/Winged helix DNA-binding domain"/>
    <property type="match status" value="1"/>
</dbReference>
<dbReference type="EMBL" id="BAAALS010000001">
    <property type="protein sequence ID" value="GAA1734666.1"/>
    <property type="molecule type" value="Genomic_DNA"/>
</dbReference>
<proteinExistence type="predicted"/>
<evidence type="ECO:0000256" key="2">
    <source>
        <dbReference type="ARBA" id="ARBA00023125"/>
    </source>
</evidence>
<name>A0ABP4VT31_9ACTN</name>
<dbReference type="PANTHER" id="PTHR43132:SF2">
    <property type="entry name" value="ARSENICAL RESISTANCE OPERON REPRESSOR ARSR-RELATED"/>
    <property type="match status" value="1"/>
</dbReference>
<dbReference type="RefSeq" id="WP_344075510.1">
    <property type="nucleotide sequence ID" value="NZ_BAAALS010000001.1"/>
</dbReference>
<evidence type="ECO:0000259" key="4">
    <source>
        <dbReference type="SMART" id="SM00418"/>
    </source>
</evidence>